<evidence type="ECO:0000313" key="2">
    <source>
        <dbReference type="Proteomes" id="UP000821845"/>
    </source>
</evidence>
<name>A0ACB7RR69_HYAAI</name>
<accession>A0ACB7RR69</accession>
<sequence>MNYVVAAFGVSNLSLLAVDNHYITLAWDQPQGYFDFYTIGVRNGNDKQDSDHQRYQARSCGNGTIIHREQTRVICGPFNACSSVSVTLRTFIKGQPEQTSSGNTLKDIFISGKGPSEPRSITTITESPHTIELAWAPPASVDGILDAYYVKVCENSTCDEQRNSTDCVDHEVSSTRLVFNSTVDTPYCILISARARCGGSILIGPPAAHDIRTASFTLSDVSNLTVAGIRSGYVTLTWQKPSGRFDYYTVEVTGGMFSSETVAHRRHGWCSNGTIIRPDQTELTCGPFDPCTKLSCTVRTHFKGPQERSSPGVTVSDIFVPAEDLNPPTNITMIPETPSQARLRWSAPAKSYRNIESYSVKICSPYASCHPAEMLGNCVEHVTTETRTVFDSQVDTSYCVLISAKIRCGTEDITSPPGTSEIRTPLLDLPDVTNFRLLSALNGTITVEWKKPKVRFDYYRLYIAADKQDNNGDVDIAGTCGNGTILHPNQTKVTCTNLETCTNVSFTLHTHRNGPPEHTSHGVSLENIFVPGEEPDPPMNISIHGQSPSHTRLQWEPVAKFSGRFLEYSVKICTTFKSCVLQSDVDGCSEVSTYDTWLDFRSSVDTAYCVFVTTHSQCGEQVLHGRPAVTKIRTPLLALPEVTNLKLVSAAKQYVTIAWDQPKGRFDFYWLDIADGTANKSKSPTPGSVQGYTGSCGNGTIIRAEQTKITCGPFKACSTIAATIHTYVKGPPELISLGTALNDIFMRGQEPSEPSSITVLDISPSITRVQWEAPTNVHGILDVYTVKVCDKFMTCDKKQNVSGCTEHTTLDTRLDFASTADTSYCVVVTASARCGVEILTSQPATMNMRTPLFDIPDVTNFRLLSAVNRAITVEWKKPKIPFDYYRLYITADNQDYNDNVDIAGTCGNGTILHPNQTRVTCTNLETCTNVSLTLHTHRNGPPEHTSHGVSLENIFIPAEALPEVANLKLVSATKQHVTIAWDQPKGRFDFYWLDITDATANKKPSEPSSITVIDISPSITRVQWEAPTNVHGILDVYTVKVCDKFMTCHKKQNRPQGRFDYYSIEVIEERVGGRKADRQKLGACANGTIVHRDQTQLTCGPFEPCAKLTYTLHTHLNGPPDRASPGVTVKDVFIPAEHIDPPRNITLVPESPLLARLYWDHPEKVSGNIDSYYVTICSKFKTCPQAKSMSDCTERVTSVMWTTFNSSANTAYCVMVMASRRCGRNETISKAAIAEVRTPVLAPPAVKKLRLGPVGADTFVLAWQRPRACFDYYTVEAIDEDTDSNKAVTCNNGTEIDASKASVTCDQLDTCAVVKLRVTPHTRGRPEGASATLRRVHMPGKAPAAVTNLKLEITAGDRLLFNFQARGECQDDFVIKIYDSENGTMEVPNEYYPSKPGGITMVPKSPYTTQIQWEPPPSLDGTIDVYKVTVCEKSTTCGDREKLTGCVEHEVSETWLDFGSTADTTYCVLVSASSRCGVNVLIGPPAVQEITTPLFELPDVNNLNLVAVDNNYITVAWDQPRDSFDFYWLDVTDGDGNKNGSSGKLRVGTCGNGTIIRPEQTQISCGPFDACSSVSITVPTYSKGPPELVSTGTTLNDIFIGGKEPSEPRSLTMLAESPSTTRFQWERPASLQGTFHGYKVQDTLDGCVEYETSDSWIDVDTTPDTQYCVVVTAAVRCGRNVLYSAPVTRGVKTPLFALPDVSNLSVAVVKSGYVTLSWQRPRGRFDHYTVEVIEHAVSIASASQKRHGSCASVIIRPDQTELTCGPFEPCTNLSGTIRTHVNGPPDHSSPGASVIGIFIPLEDPSPPTNITMTAESASRTLLQWSPPEENSVVIESYSLKICKTIGQCEKAETLSDCADYVTKETRAVFDSKEDSSYCVLIRATTRCGTEQISSRQATLEIRTPIFDLPSVTNFRLLSAANNPYRAWERPEVRFDFYWVSISRKTKLPMAVTQVA</sequence>
<dbReference type="EMBL" id="CM023488">
    <property type="protein sequence ID" value="KAH6924311.1"/>
    <property type="molecule type" value="Genomic_DNA"/>
</dbReference>
<reference evidence="1" key="1">
    <citation type="submission" date="2020-05" db="EMBL/GenBank/DDBJ databases">
        <title>Large-scale comparative analyses of tick genomes elucidate their genetic diversity and vector capacities.</title>
        <authorList>
            <person name="Jia N."/>
            <person name="Wang J."/>
            <person name="Shi W."/>
            <person name="Du L."/>
            <person name="Sun Y."/>
            <person name="Zhan W."/>
            <person name="Jiang J."/>
            <person name="Wang Q."/>
            <person name="Zhang B."/>
            <person name="Ji P."/>
            <person name="Sakyi L.B."/>
            <person name="Cui X."/>
            <person name="Yuan T."/>
            <person name="Jiang B."/>
            <person name="Yang W."/>
            <person name="Lam T.T.-Y."/>
            <person name="Chang Q."/>
            <person name="Ding S."/>
            <person name="Wang X."/>
            <person name="Zhu J."/>
            <person name="Ruan X."/>
            <person name="Zhao L."/>
            <person name="Wei J."/>
            <person name="Que T."/>
            <person name="Du C."/>
            <person name="Cheng J."/>
            <person name="Dai P."/>
            <person name="Han X."/>
            <person name="Huang E."/>
            <person name="Gao Y."/>
            <person name="Liu J."/>
            <person name="Shao H."/>
            <person name="Ye R."/>
            <person name="Li L."/>
            <person name="Wei W."/>
            <person name="Wang X."/>
            <person name="Wang C."/>
            <person name="Yang T."/>
            <person name="Huo Q."/>
            <person name="Li W."/>
            <person name="Guo W."/>
            <person name="Chen H."/>
            <person name="Zhou L."/>
            <person name="Ni X."/>
            <person name="Tian J."/>
            <person name="Zhou Y."/>
            <person name="Sheng Y."/>
            <person name="Liu T."/>
            <person name="Pan Y."/>
            <person name="Xia L."/>
            <person name="Li J."/>
            <person name="Zhao F."/>
            <person name="Cao W."/>
        </authorList>
    </citation>
    <scope>NUCLEOTIDE SEQUENCE</scope>
    <source>
        <strain evidence="1">Hyas-2018</strain>
    </source>
</reference>
<proteinExistence type="predicted"/>
<dbReference type="Proteomes" id="UP000821845">
    <property type="component" value="Chromosome 8"/>
</dbReference>
<protein>
    <submittedName>
        <fullName evidence="1">Uncharacterized protein</fullName>
    </submittedName>
</protein>
<evidence type="ECO:0000313" key="1">
    <source>
        <dbReference type="EMBL" id="KAH6924311.1"/>
    </source>
</evidence>
<organism evidence="1 2">
    <name type="scientific">Hyalomma asiaticum</name>
    <name type="common">Tick</name>
    <dbReference type="NCBI Taxonomy" id="266040"/>
    <lineage>
        <taxon>Eukaryota</taxon>
        <taxon>Metazoa</taxon>
        <taxon>Ecdysozoa</taxon>
        <taxon>Arthropoda</taxon>
        <taxon>Chelicerata</taxon>
        <taxon>Arachnida</taxon>
        <taxon>Acari</taxon>
        <taxon>Parasitiformes</taxon>
        <taxon>Ixodida</taxon>
        <taxon>Ixodoidea</taxon>
        <taxon>Ixodidae</taxon>
        <taxon>Hyalomminae</taxon>
        <taxon>Hyalomma</taxon>
    </lineage>
</organism>
<gene>
    <name evidence="1" type="ORF">HPB50_015040</name>
</gene>
<comment type="caution">
    <text evidence="1">The sequence shown here is derived from an EMBL/GenBank/DDBJ whole genome shotgun (WGS) entry which is preliminary data.</text>
</comment>
<keyword evidence="2" id="KW-1185">Reference proteome</keyword>